<reference evidence="1" key="1">
    <citation type="submission" date="2018-11" db="EMBL/GenBank/DDBJ databases">
        <authorList>
            <person name="Grassa J C."/>
        </authorList>
    </citation>
    <scope>NUCLEOTIDE SEQUENCE [LARGE SCALE GENOMIC DNA]</scope>
</reference>
<accession>A0A803NK85</accession>
<reference evidence="1" key="2">
    <citation type="submission" date="2021-03" db="UniProtKB">
        <authorList>
            <consortium name="EnsemblPlants"/>
        </authorList>
    </citation>
    <scope>IDENTIFICATION</scope>
</reference>
<dbReference type="Proteomes" id="UP000596661">
    <property type="component" value="Chromosome 1"/>
</dbReference>
<evidence type="ECO:0000313" key="1">
    <source>
        <dbReference type="EnsemblPlants" id="cds.evm.model.01.2214"/>
    </source>
</evidence>
<proteinExistence type="predicted"/>
<evidence type="ECO:0000313" key="2">
    <source>
        <dbReference type="Proteomes" id="UP000596661"/>
    </source>
</evidence>
<name>A0A803NK85_CANSA</name>
<dbReference type="Gramene" id="evm.model.01.2214">
    <property type="protein sequence ID" value="cds.evm.model.01.2214"/>
    <property type="gene ID" value="evm.TU.01.2214"/>
</dbReference>
<dbReference type="EnsemblPlants" id="evm.model.01.2214">
    <property type="protein sequence ID" value="cds.evm.model.01.2214"/>
    <property type="gene ID" value="evm.TU.01.2214"/>
</dbReference>
<dbReference type="EMBL" id="UZAU01000062">
    <property type="status" value="NOT_ANNOTATED_CDS"/>
    <property type="molecule type" value="Genomic_DNA"/>
</dbReference>
<dbReference type="AlphaFoldDB" id="A0A803NK85"/>
<protein>
    <submittedName>
        <fullName evidence="1">Uncharacterized protein</fullName>
    </submittedName>
</protein>
<organism evidence="1 2">
    <name type="scientific">Cannabis sativa</name>
    <name type="common">Hemp</name>
    <name type="synonym">Marijuana</name>
    <dbReference type="NCBI Taxonomy" id="3483"/>
    <lineage>
        <taxon>Eukaryota</taxon>
        <taxon>Viridiplantae</taxon>
        <taxon>Streptophyta</taxon>
        <taxon>Embryophyta</taxon>
        <taxon>Tracheophyta</taxon>
        <taxon>Spermatophyta</taxon>
        <taxon>Magnoliopsida</taxon>
        <taxon>eudicotyledons</taxon>
        <taxon>Gunneridae</taxon>
        <taxon>Pentapetalae</taxon>
        <taxon>rosids</taxon>
        <taxon>fabids</taxon>
        <taxon>Rosales</taxon>
        <taxon>Cannabaceae</taxon>
        <taxon>Cannabis</taxon>
    </lineage>
</organism>
<sequence>MSNWEIITLVQLLELDQSSYKMDGGRVTMLEHVRHVPKIKGNLISMAMLDQDGYSVKVGNGSVRVTKGSMVVMKATVMNGTYVFYGGVKILSKHGVFGKYKIQQMGLCRAVVVDLGEGRVLGLCLAIGVPNQRR</sequence>
<keyword evidence="2" id="KW-1185">Reference proteome</keyword>